<feature type="domain" description="Gryzun putative trafficking through Golgi" evidence="2">
    <location>
        <begin position="659"/>
        <end position="1240"/>
    </location>
</feature>
<feature type="compositionally biased region" description="Low complexity" evidence="1">
    <location>
        <begin position="123"/>
        <end position="138"/>
    </location>
</feature>
<evidence type="ECO:0000259" key="2">
    <source>
        <dbReference type="Pfam" id="PF07919"/>
    </source>
</evidence>
<feature type="region of interest" description="Disordered" evidence="1">
    <location>
        <begin position="105"/>
        <end position="138"/>
    </location>
</feature>
<dbReference type="OrthoDB" id="6278596at2759"/>
<dbReference type="InterPro" id="IPR012880">
    <property type="entry name" value="Gryzun"/>
</dbReference>
<evidence type="ECO:0000313" key="4">
    <source>
        <dbReference type="EMBL" id="KAG9682898.1"/>
    </source>
</evidence>
<feature type="non-terminal residue" evidence="4">
    <location>
        <position position="1241"/>
    </location>
</feature>
<accession>A0A9P8E6X2</accession>
<sequence length="1241" mass="139139">MEAYPEDYVAHNLPFIALAGLPTSDSSTDASTTPASNPLQGGGLKITDNSPPLSGPHADSILDEFLRTHGASLSWSEQALAERAGLIGFKLSSVGRSFVFPPRKAAPPPIVPSQSPPGSPNASSSTSHDLHSPLSPLSPSSPVFPDGLMTPLWLSKHQSRIPAVYLSFQTLDSDPTKDAALKNHINDTKNAIAKSGFKTRYAVVLVSDDAAISPLDFEERLANIRRATSLDPKISCFHFDVSDSQTDLPTFVSSVLRALQPVCVDYYRDLTKHSRRKRGRAAPPPITAAASRGTSQVLTMNGWNVRYDFKLAVFAEFRQEMDVAQRHYESALEELFGPEGSLEHTPSWSTRWQEARLLCDVIAFRVLRCQIWRGMTSGTAESWFNYKERMRDLIDRRGKGTDNSYSWEAWEARWAKMMAQLIEMADLPVFKSVDLSDPEEQTAPLTIYAPAEKLYSTMERMMPFHLLHHPGYWWRLACKHLVARKRKAEAIPQEDRTLPSETTAAQLASRTRTYDTYMVPQPHEEAPLSGHSTYDYLLDLQSQTERVESIMSNRGQMRAVHQVKIDLAREFYKAERYDEVLQTLQPVWENMIWRREKWFDLAVEVLELIYDSAEKTGNIKLQAESAWELTYEPLKSQKTVDISQCLSSTDSNNERMHILLDTQSRVCPVTITFSFLSGAGFVGDTAACQVAVVYNASAQKNDLTLSELRVHFNTNIKSLVINHSDNVSQSLSTELRVEEEHDPAHPMAKGLLTDANLTFKPGQLRVFNLTIPLRDPDSFGATGASTILKASGATLEHVLSRPTDISSSNWWLQSEDKLLRKQVPRAEPNTIQVLPKPPKVQLRITNLKEQYFTGEKVALNIQILNEEAEEVNASVHAEGQDNAEVGLKLAWKDNNNEANDMDLTNLQIGKIMANESKSHMLEFKAPLQLSEYTLRLEVNYRLASDPETPVTKTLESVIPFVSPFEANYDFGPRLHLGAYPDYFSLPDISEDDNEQSKPARGISQRWCLTSRVVSFSTEPLLVETTRLVVNRVTSNAVCEVEDSSEPQKVSRTMALKDMMDVPHILAVRKLTLEDRRPSALELSLAVTWRRQDASDDDTTTTMLAVPSMTIPSAEPRVLCTASIPSNTEDEPVTVSYTLENPSMHFLTFNLTMEANELFAFSGSKHRAVSLTPMSRVQVDYRLLVYPVEEDALTERHGQKGHWVWPALRVVDAYFQKTLRVLDAGDSVQSDDRGGVGIWIPK</sequence>
<feature type="compositionally biased region" description="Low complexity" evidence="1">
    <location>
        <begin position="24"/>
        <end position="36"/>
    </location>
</feature>
<feature type="region of interest" description="Disordered" evidence="1">
    <location>
        <begin position="24"/>
        <end position="55"/>
    </location>
</feature>
<reference evidence="4" key="2">
    <citation type="submission" date="2021-08" db="EMBL/GenBank/DDBJ databases">
        <authorList>
            <person name="Gostincar C."/>
            <person name="Sun X."/>
            <person name="Song Z."/>
            <person name="Gunde-Cimerman N."/>
        </authorList>
    </citation>
    <scope>NUCLEOTIDE SEQUENCE</scope>
    <source>
        <strain evidence="4">EXF-9911</strain>
    </source>
</reference>
<evidence type="ECO:0008006" key="6">
    <source>
        <dbReference type="Google" id="ProtNLM"/>
    </source>
</evidence>
<comment type="caution">
    <text evidence="4">The sequence shown here is derived from an EMBL/GenBank/DDBJ whole genome shotgun (WGS) entry which is preliminary data.</text>
</comment>
<organism evidence="4 5">
    <name type="scientific">Aureobasidium melanogenum</name>
    <name type="common">Aureobasidium pullulans var. melanogenum</name>
    <dbReference type="NCBI Taxonomy" id="46634"/>
    <lineage>
        <taxon>Eukaryota</taxon>
        <taxon>Fungi</taxon>
        <taxon>Dikarya</taxon>
        <taxon>Ascomycota</taxon>
        <taxon>Pezizomycotina</taxon>
        <taxon>Dothideomycetes</taxon>
        <taxon>Dothideomycetidae</taxon>
        <taxon>Dothideales</taxon>
        <taxon>Saccotheciaceae</taxon>
        <taxon>Aureobasidium</taxon>
    </lineage>
</organism>
<dbReference type="Pfam" id="PF07919">
    <property type="entry name" value="Gryzun"/>
    <property type="match status" value="1"/>
</dbReference>
<protein>
    <recommendedName>
        <fullName evidence="6">Trafficking protein particle complex subunit 11</fullName>
    </recommendedName>
</protein>
<evidence type="ECO:0000259" key="3">
    <source>
        <dbReference type="Pfam" id="PF11817"/>
    </source>
</evidence>
<evidence type="ECO:0000256" key="1">
    <source>
        <dbReference type="SAM" id="MobiDB-lite"/>
    </source>
</evidence>
<proteinExistence type="predicted"/>
<dbReference type="PANTHER" id="PTHR14374">
    <property type="entry name" value="FOIE GRAS"/>
    <property type="match status" value="1"/>
</dbReference>
<feature type="compositionally biased region" description="Pro residues" evidence="1">
    <location>
        <begin position="105"/>
        <end position="119"/>
    </location>
</feature>
<dbReference type="AlphaFoldDB" id="A0A9P8E6X2"/>
<dbReference type="PANTHER" id="PTHR14374:SF0">
    <property type="entry name" value="TRAFFICKING PROTEIN PARTICLE COMPLEX SUBUNIT 11"/>
    <property type="match status" value="1"/>
</dbReference>
<feature type="domain" description="Trafficking protein particle complex subunit 11" evidence="3">
    <location>
        <begin position="351"/>
        <end position="630"/>
    </location>
</feature>
<dbReference type="EMBL" id="JAHFXF010000756">
    <property type="protein sequence ID" value="KAG9682898.1"/>
    <property type="molecule type" value="Genomic_DNA"/>
</dbReference>
<dbReference type="Proteomes" id="UP000779574">
    <property type="component" value="Unassembled WGS sequence"/>
</dbReference>
<dbReference type="Pfam" id="PF11817">
    <property type="entry name" value="Foie-gras_1"/>
    <property type="match status" value="1"/>
</dbReference>
<gene>
    <name evidence="4" type="ORF">KCU76_g13483</name>
</gene>
<dbReference type="InterPro" id="IPR021773">
    <property type="entry name" value="TPC11"/>
</dbReference>
<name>A0A9P8E6X2_AURME</name>
<reference evidence="4" key="1">
    <citation type="journal article" date="2021" name="J Fungi (Basel)">
        <title>Virulence traits and population genomics of the black yeast Aureobasidium melanogenum.</title>
        <authorList>
            <person name="Cernosa A."/>
            <person name="Sun X."/>
            <person name="Gostincar C."/>
            <person name="Fang C."/>
            <person name="Gunde-Cimerman N."/>
            <person name="Song Z."/>
        </authorList>
    </citation>
    <scope>NUCLEOTIDE SEQUENCE</scope>
    <source>
        <strain evidence="4">EXF-9911</strain>
    </source>
</reference>
<evidence type="ECO:0000313" key="5">
    <source>
        <dbReference type="Proteomes" id="UP000779574"/>
    </source>
</evidence>